<evidence type="ECO:0000256" key="9">
    <source>
        <dbReference type="SAM" id="MobiDB-lite"/>
    </source>
</evidence>
<name>A0A7C1DP28_UNCKA</name>
<gene>
    <name evidence="7" type="primary">rpsM</name>
    <name evidence="10" type="ORF">ENN92_00550</name>
</gene>
<dbReference type="PANTHER" id="PTHR10871:SF1">
    <property type="entry name" value="SMALL RIBOSOMAL SUBUNIT PROTEIN US13M"/>
    <property type="match status" value="1"/>
</dbReference>
<evidence type="ECO:0000256" key="3">
    <source>
        <dbReference type="ARBA" id="ARBA00022884"/>
    </source>
</evidence>
<feature type="compositionally biased region" description="Basic residues" evidence="9">
    <location>
        <begin position="109"/>
        <end position="128"/>
    </location>
</feature>
<dbReference type="FunFam" id="1.10.8.50:FF:000001">
    <property type="entry name" value="30S ribosomal protein S13"/>
    <property type="match status" value="1"/>
</dbReference>
<dbReference type="InterPro" id="IPR019980">
    <property type="entry name" value="Ribosomal_uS13_bac-type"/>
</dbReference>
<comment type="subunit">
    <text evidence="7">Part of the 30S ribosomal subunit. Forms a loose heterodimer with protein S19. Forms two bridges to the 50S subunit in the 70S ribosome.</text>
</comment>
<evidence type="ECO:0000313" key="10">
    <source>
        <dbReference type="EMBL" id="HDQ88628.1"/>
    </source>
</evidence>
<accession>A0A7C1DP28</accession>
<dbReference type="HAMAP" id="MF_01315">
    <property type="entry name" value="Ribosomal_uS13"/>
    <property type="match status" value="1"/>
</dbReference>
<evidence type="ECO:0000256" key="8">
    <source>
        <dbReference type="RuleBase" id="RU003830"/>
    </source>
</evidence>
<dbReference type="Proteomes" id="UP000886066">
    <property type="component" value="Unassembled WGS sequence"/>
</dbReference>
<dbReference type="Gene3D" id="1.10.8.50">
    <property type="match status" value="1"/>
</dbReference>
<dbReference type="AlphaFoldDB" id="A0A7C1DP28"/>
<proteinExistence type="inferred from homology"/>
<organism evidence="10">
    <name type="scientific">candidate division WWE3 bacterium</name>
    <dbReference type="NCBI Taxonomy" id="2053526"/>
    <lineage>
        <taxon>Bacteria</taxon>
        <taxon>Katanobacteria</taxon>
    </lineage>
</organism>
<evidence type="ECO:0000256" key="4">
    <source>
        <dbReference type="ARBA" id="ARBA00022980"/>
    </source>
</evidence>
<comment type="caution">
    <text evidence="10">The sequence shown here is derived from an EMBL/GenBank/DDBJ whole genome shotgun (WGS) entry which is preliminary data.</text>
</comment>
<keyword evidence="2 7" id="KW-0699">rRNA-binding</keyword>
<comment type="function">
    <text evidence="7">Located at the top of the head of the 30S subunit, it contacts several helices of the 16S rRNA. In the 70S ribosome it contacts the 23S rRNA (bridge B1a) and protein L5 of the 50S subunit (bridge B1b), connecting the 2 subunits; these bridges are implicated in subunit movement. Contacts the tRNAs in the A and P-sites.</text>
</comment>
<keyword evidence="4 7" id="KW-0689">Ribosomal protein</keyword>
<dbReference type="InterPro" id="IPR018269">
    <property type="entry name" value="Ribosomal_uS13_CS"/>
</dbReference>
<dbReference type="NCBIfam" id="TIGR03631">
    <property type="entry name" value="uS13_bact"/>
    <property type="match status" value="1"/>
</dbReference>
<keyword evidence="5 7" id="KW-0687">Ribonucleoprotein</keyword>
<dbReference type="EMBL" id="DSDM01000032">
    <property type="protein sequence ID" value="HDQ88628.1"/>
    <property type="molecule type" value="Genomic_DNA"/>
</dbReference>
<keyword evidence="3 7" id="KW-0694">RNA-binding</keyword>
<dbReference type="InterPro" id="IPR001892">
    <property type="entry name" value="Ribosomal_uS13"/>
</dbReference>
<dbReference type="PANTHER" id="PTHR10871">
    <property type="entry name" value="30S RIBOSOMAL PROTEIN S13/40S RIBOSOMAL PROTEIN S18"/>
    <property type="match status" value="1"/>
</dbReference>
<dbReference type="Pfam" id="PF00416">
    <property type="entry name" value="Ribosomal_S13"/>
    <property type="match status" value="1"/>
</dbReference>
<evidence type="ECO:0000256" key="2">
    <source>
        <dbReference type="ARBA" id="ARBA00022730"/>
    </source>
</evidence>
<protein>
    <recommendedName>
        <fullName evidence="6 7">Small ribosomal subunit protein uS13</fullName>
    </recommendedName>
</protein>
<dbReference type="GO" id="GO:0005829">
    <property type="term" value="C:cytosol"/>
    <property type="evidence" value="ECO:0007669"/>
    <property type="project" value="TreeGrafter"/>
</dbReference>
<evidence type="ECO:0000256" key="6">
    <source>
        <dbReference type="ARBA" id="ARBA00035166"/>
    </source>
</evidence>
<evidence type="ECO:0000256" key="7">
    <source>
        <dbReference type="HAMAP-Rule" id="MF_01315"/>
    </source>
</evidence>
<feature type="region of interest" description="Disordered" evidence="9">
    <location>
        <begin position="93"/>
        <end position="128"/>
    </location>
</feature>
<dbReference type="PROSITE" id="PS00646">
    <property type="entry name" value="RIBOSOMAL_S13_1"/>
    <property type="match status" value="1"/>
</dbReference>
<evidence type="ECO:0000256" key="1">
    <source>
        <dbReference type="ARBA" id="ARBA00008080"/>
    </source>
</evidence>
<reference evidence="10" key="1">
    <citation type="journal article" date="2020" name="mSystems">
        <title>Genome- and Community-Level Interaction Insights into Carbon Utilization and Element Cycling Functions of Hydrothermarchaeota in Hydrothermal Sediment.</title>
        <authorList>
            <person name="Zhou Z."/>
            <person name="Liu Y."/>
            <person name="Xu W."/>
            <person name="Pan J."/>
            <person name="Luo Z.H."/>
            <person name="Li M."/>
        </authorList>
    </citation>
    <scope>NUCLEOTIDE SEQUENCE [LARGE SCALE GENOMIC DNA]</scope>
    <source>
        <strain evidence="10">SpSt-1219</strain>
    </source>
</reference>
<dbReference type="PIRSF" id="PIRSF002134">
    <property type="entry name" value="Ribosomal_S13"/>
    <property type="match status" value="1"/>
</dbReference>
<dbReference type="InterPro" id="IPR010979">
    <property type="entry name" value="Ribosomal_uS13-like_H2TH"/>
</dbReference>
<dbReference type="Gene3D" id="4.10.910.10">
    <property type="entry name" value="30s ribosomal protein s13, domain 2"/>
    <property type="match status" value="1"/>
</dbReference>
<dbReference type="GO" id="GO:0019843">
    <property type="term" value="F:rRNA binding"/>
    <property type="evidence" value="ECO:0007669"/>
    <property type="project" value="UniProtKB-UniRule"/>
</dbReference>
<dbReference type="GO" id="GO:0003735">
    <property type="term" value="F:structural constituent of ribosome"/>
    <property type="evidence" value="ECO:0007669"/>
    <property type="project" value="InterPro"/>
</dbReference>
<sequence>MARIAGIEIPDNKKAKISLTYVRGIGRSNVLEILKKAGVDPEIRIKELDENAIAKLNKAIESLAVPIEGELRRMVRQDIQRLVDIGSYRGLRHKMGLPTRGQRTSHNARTAKGKKKTVGGLKRKLSKT</sequence>
<comment type="similarity">
    <text evidence="1 7 8">Belongs to the universal ribosomal protein uS13 family.</text>
</comment>
<dbReference type="InterPro" id="IPR027437">
    <property type="entry name" value="Rbsml_uS13_C"/>
</dbReference>
<dbReference type="GO" id="GO:0015935">
    <property type="term" value="C:small ribosomal subunit"/>
    <property type="evidence" value="ECO:0007669"/>
    <property type="project" value="TreeGrafter"/>
</dbReference>
<keyword evidence="7" id="KW-0820">tRNA-binding</keyword>
<dbReference type="GO" id="GO:0000049">
    <property type="term" value="F:tRNA binding"/>
    <property type="evidence" value="ECO:0007669"/>
    <property type="project" value="UniProtKB-UniRule"/>
</dbReference>
<dbReference type="GO" id="GO:0006412">
    <property type="term" value="P:translation"/>
    <property type="evidence" value="ECO:0007669"/>
    <property type="project" value="UniProtKB-UniRule"/>
</dbReference>
<dbReference type="PROSITE" id="PS50159">
    <property type="entry name" value="RIBOSOMAL_S13_2"/>
    <property type="match status" value="1"/>
</dbReference>
<dbReference type="SUPFAM" id="SSF46946">
    <property type="entry name" value="S13-like H2TH domain"/>
    <property type="match status" value="1"/>
</dbReference>
<evidence type="ECO:0000256" key="5">
    <source>
        <dbReference type="ARBA" id="ARBA00023274"/>
    </source>
</evidence>